<keyword evidence="4" id="KW-1185">Reference proteome</keyword>
<sequence length="219" mass="23438">MYVHKWIDGSEIGLPVGKAVCVGRNYAEHARELGNEVPTEPLLFIKPATALCDLNEPLVLPQDRGAVHHEVEIVVLIGAPLTRASVDEAHAAIAGYGVGLDLTLRDVQNALKEKAQPWEKAKAFDGAAPVSGFVEARGVSTRQNLSIMLEVNDDVRQHGHSGQMLFPIFPLVAEISRHFTLLPGDLVYTGTPAGVGPLASGDRLVVKLGNFLAVRTSVA</sequence>
<evidence type="ECO:0000313" key="4">
    <source>
        <dbReference type="Proteomes" id="UP000006764"/>
    </source>
</evidence>
<dbReference type="AlphaFoldDB" id="A0A0B4XJK7"/>
<dbReference type="InterPro" id="IPR036663">
    <property type="entry name" value="Fumarylacetoacetase_C_sf"/>
</dbReference>
<dbReference type="Proteomes" id="UP000006764">
    <property type="component" value="Chromosome"/>
</dbReference>
<dbReference type="PANTHER" id="PTHR11820:SF7">
    <property type="entry name" value="ACYLPYRUVASE FAHD1, MITOCHONDRIAL"/>
    <property type="match status" value="1"/>
</dbReference>
<evidence type="ECO:0000256" key="1">
    <source>
        <dbReference type="ARBA" id="ARBA00022723"/>
    </source>
</evidence>
<dbReference type="OrthoDB" id="9805307at2"/>
<dbReference type="Pfam" id="PF01557">
    <property type="entry name" value="FAA_hydrolase"/>
    <property type="match status" value="1"/>
</dbReference>
<organism evidence="3 4">
    <name type="scientific">Isoalcanivorax pacificus W11-5</name>
    <dbReference type="NCBI Taxonomy" id="391936"/>
    <lineage>
        <taxon>Bacteria</taxon>
        <taxon>Pseudomonadati</taxon>
        <taxon>Pseudomonadota</taxon>
        <taxon>Gammaproteobacteria</taxon>
        <taxon>Oceanospirillales</taxon>
        <taxon>Alcanivoracaceae</taxon>
        <taxon>Isoalcanivorax</taxon>
    </lineage>
</organism>
<keyword evidence="1" id="KW-0479">Metal-binding</keyword>
<dbReference type="KEGG" id="apac:S7S_00915"/>
<gene>
    <name evidence="3" type="ORF">S7S_00915</name>
</gene>
<protein>
    <submittedName>
        <fullName evidence="3">Fumarylacetoacetate hydrolase family protein</fullName>
    </submittedName>
</protein>
<dbReference type="NCBIfam" id="NF007967">
    <property type="entry name" value="PRK10691.1"/>
    <property type="match status" value="1"/>
</dbReference>
<dbReference type="SUPFAM" id="SSF56529">
    <property type="entry name" value="FAH"/>
    <property type="match status" value="1"/>
</dbReference>
<proteinExistence type="predicted"/>
<dbReference type="STRING" id="391936.S7S_00915"/>
<evidence type="ECO:0000313" key="3">
    <source>
        <dbReference type="EMBL" id="AJD46607.1"/>
    </source>
</evidence>
<accession>A0A0B4XJK7</accession>
<dbReference type="Gene3D" id="3.90.850.10">
    <property type="entry name" value="Fumarylacetoacetase-like, C-terminal domain"/>
    <property type="match status" value="1"/>
</dbReference>
<dbReference type="EMBL" id="CP004387">
    <property type="protein sequence ID" value="AJD46607.1"/>
    <property type="molecule type" value="Genomic_DNA"/>
</dbReference>
<dbReference type="GO" id="GO:0018773">
    <property type="term" value="F:acetylpyruvate hydrolase activity"/>
    <property type="evidence" value="ECO:0007669"/>
    <property type="project" value="TreeGrafter"/>
</dbReference>
<feature type="domain" description="Fumarylacetoacetase-like C-terminal" evidence="2">
    <location>
        <begin position="18"/>
        <end position="218"/>
    </location>
</feature>
<dbReference type="GO" id="GO:0046872">
    <property type="term" value="F:metal ion binding"/>
    <property type="evidence" value="ECO:0007669"/>
    <property type="project" value="UniProtKB-KW"/>
</dbReference>
<evidence type="ECO:0000259" key="2">
    <source>
        <dbReference type="Pfam" id="PF01557"/>
    </source>
</evidence>
<keyword evidence="3" id="KW-0378">Hydrolase</keyword>
<reference evidence="3 4" key="1">
    <citation type="journal article" date="2012" name="J. Bacteriol.">
        <title>Genome sequence of an alkane-degrading bacterium, Alcanivorax pacificus type strain W11-5, isolated from deep sea sediment.</title>
        <authorList>
            <person name="Lai Q."/>
            <person name="Shao Z."/>
        </authorList>
    </citation>
    <scope>NUCLEOTIDE SEQUENCE [LARGE SCALE GENOMIC DNA]</scope>
    <source>
        <strain evidence="3 4">W11-5</strain>
    </source>
</reference>
<name>A0A0B4XJK7_9GAMM</name>
<dbReference type="PANTHER" id="PTHR11820">
    <property type="entry name" value="ACYLPYRUVASE"/>
    <property type="match status" value="1"/>
</dbReference>
<dbReference type="HOGENOM" id="CLU_028458_5_0_6"/>
<dbReference type="InterPro" id="IPR011234">
    <property type="entry name" value="Fumarylacetoacetase-like_C"/>
</dbReference>